<dbReference type="STRING" id="748909.SAMN05192575_102373"/>
<dbReference type="RefSeq" id="WP_091196472.1">
    <property type="nucleotide sequence ID" value="NZ_FOKC01000002.1"/>
</dbReference>
<evidence type="ECO:0000313" key="3">
    <source>
        <dbReference type="EMBL" id="PKH44321.1"/>
    </source>
</evidence>
<evidence type="ECO:0000313" key="5">
    <source>
        <dbReference type="Proteomes" id="UP000199113"/>
    </source>
</evidence>
<reference evidence="3 6" key="2">
    <citation type="submission" date="2017-12" db="EMBL/GenBank/DDBJ databases">
        <title>Pharmacopeia of the Arctic Ocean.</title>
        <authorList>
            <person name="Collins E."/>
            <person name="Ducluzeau A.-L."/>
        </authorList>
    </citation>
    <scope>NUCLEOTIDE SEQUENCE [LARGE SCALE GENOMIC DNA]</scope>
    <source>
        <strain evidence="3 6">DSM 23325</strain>
    </source>
</reference>
<keyword evidence="6" id="KW-1185">Reference proteome</keyword>
<sequence length="559" mass="56420">MKFISGLAAVALAATTLAQPASAATTTSPTGIAGDYIASQLTAGLAIGDYGADIGLSIDAGLALEAIGRTATAELVGDSIAPALVTSEAYPYGYARSDEGALDGRYANATAKAAAFTQRLGRDAGTTYPEIDLIAQLEELTSDTTGEIADDSIYGNYENTIGQSFAVEALTVAGSSEAGAATGALLAQQCPAGFFRLTLDTTACADATDAPNPDVTALAVISLVESASTAPGVAAAVDKAADWLESIQLADGSLEGDAWTPGSNSNSTGLAGWALGRVGRTASAADAAAWTRGVQAADPGACASKAPTGGIAYNPGDLTEARAEGVTLKRDAWRRATFQAAPALLWAAPASSPLGITTPSTATATSTVTATVTGLAAGEYGCVSLGTTARFVKGTGADIAVPFALPAGTGSYTFSVTTLGDTKSSTTTVPAPVTPTPTPTPSPAPAALTPVVGELTASKVERVSNNTVRLTVSCHSAQACDGKVKIRSKHKVELANGQVRKLLLAKAEYSVAPGANATVKLKLQRPARKVLGERRLRVVATQTARGAEPATAAFWLRRK</sequence>
<evidence type="ECO:0000313" key="4">
    <source>
        <dbReference type="EMBL" id="SFA99783.1"/>
    </source>
</evidence>
<feature type="signal peptide" evidence="2">
    <location>
        <begin position="1"/>
        <end position="23"/>
    </location>
</feature>
<evidence type="ECO:0008006" key="7">
    <source>
        <dbReference type="Google" id="ProtNLM"/>
    </source>
</evidence>
<organism evidence="4 5">
    <name type="scientific">Nocardioides alpinus</name>
    <dbReference type="NCBI Taxonomy" id="748909"/>
    <lineage>
        <taxon>Bacteria</taxon>
        <taxon>Bacillati</taxon>
        <taxon>Actinomycetota</taxon>
        <taxon>Actinomycetes</taxon>
        <taxon>Propionibacteriales</taxon>
        <taxon>Nocardioidaceae</taxon>
        <taxon>Nocardioides</taxon>
    </lineage>
</organism>
<feature type="chain" id="PRO_5011440842" description="Ig-like domain (Group 3)" evidence="2">
    <location>
        <begin position="24"/>
        <end position="559"/>
    </location>
</feature>
<name>A0A1I0XIK1_9ACTN</name>
<dbReference type="OrthoDB" id="4842970at2"/>
<feature type="compositionally biased region" description="Pro residues" evidence="1">
    <location>
        <begin position="432"/>
        <end position="444"/>
    </location>
</feature>
<evidence type="ECO:0000256" key="2">
    <source>
        <dbReference type="SAM" id="SignalP"/>
    </source>
</evidence>
<dbReference type="SUPFAM" id="SSF48239">
    <property type="entry name" value="Terpenoid cyclases/Protein prenyltransferases"/>
    <property type="match status" value="1"/>
</dbReference>
<dbReference type="Proteomes" id="UP000233565">
    <property type="component" value="Unassembled WGS sequence"/>
</dbReference>
<evidence type="ECO:0000256" key="1">
    <source>
        <dbReference type="SAM" id="MobiDB-lite"/>
    </source>
</evidence>
<proteinExistence type="predicted"/>
<feature type="region of interest" description="Disordered" evidence="1">
    <location>
        <begin position="423"/>
        <end position="444"/>
    </location>
</feature>
<protein>
    <recommendedName>
        <fullName evidence="7">Ig-like domain (Group 3)</fullName>
    </recommendedName>
</protein>
<dbReference type="EMBL" id="FOKC01000002">
    <property type="protein sequence ID" value="SFA99783.1"/>
    <property type="molecule type" value="Genomic_DNA"/>
</dbReference>
<dbReference type="EMBL" id="PJBV01000010">
    <property type="protein sequence ID" value="PKH44321.1"/>
    <property type="molecule type" value="Genomic_DNA"/>
</dbReference>
<keyword evidence="2" id="KW-0732">Signal</keyword>
<dbReference type="InterPro" id="IPR008930">
    <property type="entry name" value="Terpenoid_cyclase/PrenylTrfase"/>
</dbReference>
<evidence type="ECO:0000313" key="6">
    <source>
        <dbReference type="Proteomes" id="UP000233565"/>
    </source>
</evidence>
<gene>
    <name evidence="3" type="ORF">CXG46_01880</name>
    <name evidence="4" type="ORF">SAMN05192575_102373</name>
</gene>
<dbReference type="AlphaFoldDB" id="A0A1I0XIK1"/>
<reference evidence="4" key="1">
    <citation type="submission" date="2016-10" db="EMBL/GenBank/DDBJ databases">
        <authorList>
            <person name="de Groot N.N."/>
        </authorList>
    </citation>
    <scope>NUCLEOTIDE SEQUENCE [LARGE SCALE GENOMIC DNA]</scope>
    <source>
        <strain evidence="4">CGMCC 1.10697</strain>
    </source>
</reference>
<dbReference type="Proteomes" id="UP000199113">
    <property type="component" value="Unassembled WGS sequence"/>
</dbReference>
<accession>A0A1I0XIK1</accession>
<dbReference type="Gene3D" id="1.50.10.20">
    <property type="match status" value="1"/>
</dbReference>